<keyword evidence="1" id="KW-0472">Membrane</keyword>
<evidence type="ECO:0000313" key="2">
    <source>
        <dbReference type="EMBL" id="RNJ26390.1"/>
    </source>
</evidence>
<feature type="transmembrane region" description="Helical" evidence="1">
    <location>
        <begin position="73"/>
        <end position="92"/>
    </location>
</feature>
<feature type="transmembrane region" description="Helical" evidence="1">
    <location>
        <begin position="107"/>
        <end position="124"/>
    </location>
</feature>
<reference evidence="2 3" key="1">
    <citation type="submission" date="2018-11" db="EMBL/GenBank/DDBJ databases">
        <title>Genome sequences of Natronomonas sp. CBA1133.</title>
        <authorList>
            <person name="Roh S.W."/>
            <person name="Cha I.-T."/>
        </authorList>
    </citation>
    <scope>NUCLEOTIDE SEQUENCE [LARGE SCALE GENOMIC DNA]</scope>
    <source>
        <strain evidence="2 3">CBA1133</strain>
    </source>
</reference>
<sequence>MNTQLRTVLGQIIAFVAATERRRLLVVVTVPLVFTIWLDVVANYGVLILFLAVGLAAGLYTRPTAQKTVAAGVYGVGVLLISLFLLTLYWTFARGSTESLLSTVTRMLWQALLGTVFVGLGLWIRQTEF</sequence>
<dbReference type="Proteomes" id="UP000270581">
    <property type="component" value="Unassembled WGS sequence"/>
</dbReference>
<keyword evidence="1" id="KW-0812">Transmembrane</keyword>
<evidence type="ECO:0000313" key="3">
    <source>
        <dbReference type="Proteomes" id="UP000270581"/>
    </source>
</evidence>
<proteinExistence type="predicted"/>
<accession>A0AAJ4UVZ2</accession>
<dbReference type="AlphaFoldDB" id="A0AAJ4UVZ2"/>
<protein>
    <submittedName>
        <fullName evidence="2">Uncharacterized protein</fullName>
    </submittedName>
</protein>
<comment type="caution">
    <text evidence="2">The sequence shown here is derived from an EMBL/GenBank/DDBJ whole genome shotgun (WGS) entry which is preliminary data.</text>
</comment>
<evidence type="ECO:0000256" key="1">
    <source>
        <dbReference type="SAM" id="Phobius"/>
    </source>
</evidence>
<organism evidence="2 3">
    <name type="scientific">Halosegnis longus</name>
    <dbReference type="NCBI Taxonomy" id="2216012"/>
    <lineage>
        <taxon>Archaea</taxon>
        <taxon>Methanobacteriati</taxon>
        <taxon>Methanobacteriota</taxon>
        <taxon>Stenosarchaea group</taxon>
        <taxon>Halobacteria</taxon>
        <taxon>Halobacteriales</taxon>
        <taxon>Natronomonadaceae</taxon>
        <taxon>Halosegnis</taxon>
    </lineage>
</organism>
<dbReference type="RefSeq" id="WP_075936291.1">
    <property type="nucleotide sequence ID" value="NZ_BDJH01000002.1"/>
</dbReference>
<keyword evidence="1" id="KW-1133">Transmembrane helix</keyword>
<name>A0AAJ4UVZ2_9EURY</name>
<gene>
    <name evidence="2" type="ORF">Nmn1133_06730</name>
</gene>
<dbReference type="EMBL" id="RJJC01000001">
    <property type="protein sequence ID" value="RNJ26390.1"/>
    <property type="molecule type" value="Genomic_DNA"/>
</dbReference>
<keyword evidence="3" id="KW-1185">Reference proteome</keyword>
<feature type="transmembrane region" description="Helical" evidence="1">
    <location>
        <begin position="44"/>
        <end position="61"/>
    </location>
</feature>